<evidence type="ECO:0000259" key="4">
    <source>
        <dbReference type="SMART" id="SM00062"/>
    </source>
</evidence>
<protein>
    <recommendedName>
        <fullName evidence="4">Solute-binding protein family 3/N-terminal domain-containing protein</fullName>
    </recommendedName>
</protein>
<dbReference type="PANTHER" id="PTHR35936">
    <property type="entry name" value="MEMBRANE-BOUND LYTIC MUREIN TRANSGLYCOSYLASE F"/>
    <property type="match status" value="1"/>
</dbReference>
<dbReference type="SUPFAM" id="SSF53850">
    <property type="entry name" value="Periplasmic binding protein-like II"/>
    <property type="match status" value="1"/>
</dbReference>
<feature type="transmembrane region" description="Helical" evidence="2">
    <location>
        <begin position="270"/>
        <end position="288"/>
    </location>
</feature>
<feature type="domain" description="Solute-binding protein family 3/N-terminal" evidence="4">
    <location>
        <begin position="39"/>
        <end position="258"/>
    </location>
</feature>
<dbReference type="InterPro" id="IPR001638">
    <property type="entry name" value="Solute-binding_3/MltF_N"/>
</dbReference>
<sequence length="302" mass="32346">MAGYVPFAAFGALAACVTFGASGAEAPALPVAAAQPATVVRFAPEADYGPFVFRAEDGSIQGLSMDLLRRLAPATGWQLEVLPARPLAEQLAAAQRGEVDLLSSLRPTTERAAYLGFTSPYLVVPAVLVRRAGPGSDDLSAYTGQPVAVGAGYAVQAHVQAAHPRVRWLAVPDDARALRLLSEGQVAGAVMDVASARFLMRRLGLPGLQLGPPVGFDYPLSFAWRRDRPELGATLERALAELPLAERDALVERWMAGGLAEAPDSHRQRLARAGVVAVLLGAGLWSWLHWRRRRRARPELPR</sequence>
<evidence type="ECO:0000256" key="3">
    <source>
        <dbReference type="SAM" id="SignalP"/>
    </source>
</evidence>
<dbReference type="Proteomes" id="UP001057498">
    <property type="component" value="Chromosome"/>
</dbReference>
<keyword evidence="2" id="KW-0472">Membrane</keyword>
<gene>
    <name evidence="5" type="ORF">CATMQ487_39030</name>
</gene>
<keyword evidence="1 3" id="KW-0732">Signal</keyword>
<feature type="chain" id="PRO_5045273876" description="Solute-binding protein family 3/N-terminal domain-containing protein" evidence="3">
    <location>
        <begin position="24"/>
        <end position="302"/>
    </location>
</feature>
<dbReference type="RefSeq" id="WP_251970169.1">
    <property type="nucleotide sequence ID" value="NZ_AP025730.1"/>
</dbReference>
<keyword evidence="2" id="KW-1133">Transmembrane helix</keyword>
<dbReference type="EMBL" id="AP025730">
    <property type="protein sequence ID" value="BDI06933.1"/>
    <property type="molecule type" value="Genomic_DNA"/>
</dbReference>
<dbReference type="SMART" id="SM00062">
    <property type="entry name" value="PBPb"/>
    <property type="match status" value="1"/>
</dbReference>
<name>A0ABM7YQY5_9BURK</name>
<reference evidence="5" key="1">
    <citation type="submission" date="2022-04" db="EMBL/GenBank/DDBJ databases">
        <title>Whole genome sequence of Sphaerotilus sp. FB-5.</title>
        <authorList>
            <person name="Takeda M."/>
            <person name="Narihara S."/>
            <person name="Akimoto M."/>
            <person name="Akimoto R."/>
            <person name="Nishiyashiki S."/>
            <person name="Murakami T."/>
        </authorList>
    </citation>
    <scope>NUCLEOTIDE SEQUENCE</scope>
    <source>
        <strain evidence="5">FB-5</strain>
    </source>
</reference>
<proteinExistence type="predicted"/>
<dbReference type="Gene3D" id="3.40.190.10">
    <property type="entry name" value="Periplasmic binding protein-like II"/>
    <property type="match status" value="2"/>
</dbReference>
<evidence type="ECO:0000313" key="5">
    <source>
        <dbReference type="EMBL" id="BDI06933.1"/>
    </source>
</evidence>
<dbReference type="Pfam" id="PF00497">
    <property type="entry name" value="SBP_bac_3"/>
    <property type="match status" value="1"/>
</dbReference>
<accession>A0ABM7YQY5</accession>
<feature type="signal peptide" evidence="3">
    <location>
        <begin position="1"/>
        <end position="23"/>
    </location>
</feature>
<keyword evidence="6" id="KW-1185">Reference proteome</keyword>
<evidence type="ECO:0000313" key="6">
    <source>
        <dbReference type="Proteomes" id="UP001057498"/>
    </source>
</evidence>
<evidence type="ECO:0000256" key="1">
    <source>
        <dbReference type="ARBA" id="ARBA00022729"/>
    </source>
</evidence>
<organism evidence="5 6">
    <name type="scientific">Sphaerotilus microaerophilus</name>
    <dbReference type="NCBI Taxonomy" id="2914710"/>
    <lineage>
        <taxon>Bacteria</taxon>
        <taxon>Pseudomonadati</taxon>
        <taxon>Pseudomonadota</taxon>
        <taxon>Betaproteobacteria</taxon>
        <taxon>Burkholderiales</taxon>
        <taxon>Sphaerotilaceae</taxon>
        <taxon>Sphaerotilus</taxon>
    </lineage>
</organism>
<dbReference type="CDD" id="cd01007">
    <property type="entry name" value="PBP2_BvgS_HisK_like"/>
    <property type="match status" value="1"/>
</dbReference>
<evidence type="ECO:0000256" key="2">
    <source>
        <dbReference type="SAM" id="Phobius"/>
    </source>
</evidence>
<keyword evidence="2" id="KW-0812">Transmembrane</keyword>